<dbReference type="InterPro" id="IPR029045">
    <property type="entry name" value="ClpP/crotonase-like_dom_sf"/>
</dbReference>
<dbReference type="NCBIfam" id="NF004127">
    <property type="entry name" value="PRK05617.1"/>
    <property type="match status" value="1"/>
</dbReference>
<evidence type="ECO:0000256" key="3">
    <source>
        <dbReference type="ARBA" id="ARBA00022801"/>
    </source>
</evidence>
<dbReference type="Gene3D" id="3.90.226.10">
    <property type="entry name" value="2-enoyl-CoA Hydratase, Chain A, domain 1"/>
    <property type="match status" value="1"/>
</dbReference>
<evidence type="ECO:0000313" key="6">
    <source>
        <dbReference type="Proteomes" id="UP000238007"/>
    </source>
</evidence>
<dbReference type="RefSeq" id="WP_106358289.1">
    <property type="nucleotide sequence ID" value="NZ_PVTP01000008.1"/>
</dbReference>
<dbReference type="EC" id="3.1.2.4" evidence="2"/>
<evidence type="ECO:0000259" key="4">
    <source>
        <dbReference type="Pfam" id="PF16113"/>
    </source>
</evidence>
<protein>
    <recommendedName>
        <fullName evidence="2">3-hydroxyisobutyryl-CoA hydrolase</fullName>
        <ecNumber evidence="2">3.1.2.4</ecNumber>
    </recommendedName>
</protein>
<evidence type="ECO:0000313" key="5">
    <source>
        <dbReference type="EMBL" id="PRY76643.1"/>
    </source>
</evidence>
<dbReference type="GO" id="GO:0003860">
    <property type="term" value="F:3-hydroxyisobutyryl-CoA hydrolase activity"/>
    <property type="evidence" value="ECO:0007669"/>
    <property type="project" value="UniProtKB-EC"/>
</dbReference>
<dbReference type="Proteomes" id="UP000238007">
    <property type="component" value="Unassembled WGS sequence"/>
</dbReference>
<dbReference type="EMBL" id="PVTP01000008">
    <property type="protein sequence ID" value="PRY76643.1"/>
    <property type="molecule type" value="Genomic_DNA"/>
</dbReference>
<evidence type="ECO:0000256" key="1">
    <source>
        <dbReference type="ARBA" id="ARBA00001709"/>
    </source>
</evidence>
<dbReference type="AlphaFoldDB" id="A0A2T0VXA5"/>
<dbReference type="SUPFAM" id="SSF52096">
    <property type="entry name" value="ClpP/crotonase"/>
    <property type="match status" value="1"/>
</dbReference>
<dbReference type="PANTHER" id="PTHR43176:SF3">
    <property type="entry name" value="3-HYDROXYISOBUTYRYL-COA HYDROLASE, MITOCHONDRIAL"/>
    <property type="match status" value="1"/>
</dbReference>
<dbReference type="InterPro" id="IPR032259">
    <property type="entry name" value="HIBYL-CoA-H"/>
</dbReference>
<keyword evidence="3" id="KW-0378">Hydrolase</keyword>
<dbReference type="Pfam" id="PF16113">
    <property type="entry name" value="ECH_2"/>
    <property type="match status" value="1"/>
</dbReference>
<reference evidence="5 6" key="1">
    <citation type="submission" date="2018-03" db="EMBL/GenBank/DDBJ databases">
        <title>Genomic Encyclopedia of Archaeal and Bacterial Type Strains, Phase II (KMG-II): from individual species to whole genera.</title>
        <authorList>
            <person name="Goeker M."/>
        </authorList>
    </citation>
    <scope>NUCLEOTIDE SEQUENCE [LARGE SCALE GENOMIC DNA]</scope>
    <source>
        <strain evidence="5 6">DSM 101533</strain>
    </source>
</reference>
<name>A0A2T0VXA5_9RHOB</name>
<feature type="domain" description="Enoyl-CoA hydratase/isomerase" evidence="4">
    <location>
        <begin position="12"/>
        <end position="331"/>
    </location>
</feature>
<organism evidence="5 6">
    <name type="scientific">Yoonia maritima</name>
    <dbReference type="NCBI Taxonomy" id="1435347"/>
    <lineage>
        <taxon>Bacteria</taxon>
        <taxon>Pseudomonadati</taxon>
        <taxon>Pseudomonadota</taxon>
        <taxon>Alphaproteobacteria</taxon>
        <taxon>Rhodobacterales</taxon>
        <taxon>Paracoccaceae</taxon>
        <taxon>Yoonia</taxon>
    </lineage>
</organism>
<comment type="catalytic activity">
    <reaction evidence="1">
        <text>3-hydroxy-2-methylpropanoyl-CoA + H2O = 3-hydroxy-2-methylpropanoate + CoA + H(+)</text>
        <dbReference type="Rhea" id="RHEA:20888"/>
        <dbReference type="ChEBI" id="CHEBI:11805"/>
        <dbReference type="ChEBI" id="CHEBI:15377"/>
        <dbReference type="ChEBI" id="CHEBI:15378"/>
        <dbReference type="ChEBI" id="CHEBI:57287"/>
        <dbReference type="ChEBI" id="CHEBI:57340"/>
        <dbReference type="EC" id="3.1.2.4"/>
    </reaction>
</comment>
<accession>A0A2T0VXA5</accession>
<comment type="caution">
    <text evidence="5">The sequence shown here is derived from an EMBL/GenBank/DDBJ whole genome shotgun (WGS) entry which is preliminary data.</text>
</comment>
<gene>
    <name evidence="5" type="ORF">CLV80_108107</name>
</gene>
<sequence length="345" mass="37009">MNDVSCRIDGHVGRITLNRPDVLNALTHEMCLAIEAALDEWRDSVRLVIIEAAGDKAFCAGGDIASLYESAKRGDIAYGRKFWQDEYRLNAKLAEHPVPIVSFLQGFVMGGGVGLGCHTSHRIVCESTKIAMPECGIGLLPDVGGSLLLANAPGFLGRYLGLTGARMGPGDAIFAGFADTFADYDQWDQLKSALVQTGDIAEIAHFASTAPASAMANDLATIDRYFGSDTLNQIAANLQDSDTEFAQRALKGLKRGAPLALSCCLAVLKTLRDTHSLRDALALEFRFTARAVAQGDFPEGVRAAIIDKDNAPNWAHATISDVTPSEVNAMLSDLGRDALDLERLR</sequence>
<dbReference type="PANTHER" id="PTHR43176">
    <property type="entry name" value="3-HYDROXYISOBUTYRYL-COA HYDROLASE-RELATED"/>
    <property type="match status" value="1"/>
</dbReference>
<dbReference type="CDD" id="cd06558">
    <property type="entry name" value="crotonase-like"/>
    <property type="match status" value="1"/>
</dbReference>
<dbReference type="OrthoDB" id="9790967at2"/>
<dbReference type="GO" id="GO:0005829">
    <property type="term" value="C:cytosol"/>
    <property type="evidence" value="ECO:0007669"/>
    <property type="project" value="TreeGrafter"/>
</dbReference>
<dbReference type="InterPro" id="IPR045004">
    <property type="entry name" value="ECH_dom"/>
</dbReference>
<evidence type="ECO:0000256" key="2">
    <source>
        <dbReference type="ARBA" id="ARBA00011915"/>
    </source>
</evidence>
<dbReference type="GO" id="GO:0006574">
    <property type="term" value="P:L-valine catabolic process"/>
    <property type="evidence" value="ECO:0007669"/>
    <property type="project" value="TreeGrafter"/>
</dbReference>
<keyword evidence="6" id="KW-1185">Reference proteome</keyword>
<proteinExistence type="predicted"/>